<keyword evidence="1" id="KW-0812">Transmembrane</keyword>
<sequence>MSKSNRNLAANPKTRTKAVTIPLLFKLRIRSIHPFQWKLIRITVITVNIIVSTLHIKLIHSLIVIMQIYPMKQKIHLLLPSVSPVKSIQRHWHSVVANQWNARRTS</sequence>
<keyword evidence="1" id="KW-0472">Membrane</keyword>
<organism evidence="2">
    <name type="scientific">Cacopsylla melanoneura</name>
    <dbReference type="NCBI Taxonomy" id="428564"/>
    <lineage>
        <taxon>Eukaryota</taxon>
        <taxon>Metazoa</taxon>
        <taxon>Ecdysozoa</taxon>
        <taxon>Arthropoda</taxon>
        <taxon>Hexapoda</taxon>
        <taxon>Insecta</taxon>
        <taxon>Pterygota</taxon>
        <taxon>Neoptera</taxon>
        <taxon>Paraneoptera</taxon>
        <taxon>Hemiptera</taxon>
        <taxon>Sternorrhyncha</taxon>
        <taxon>Psylloidea</taxon>
        <taxon>Psyllidae</taxon>
        <taxon>Psyllinae</taxon>
        <taxon>Cacopsylla</taxon>
    </lineage>
</organism>
<feature type="transmembrane region" description="Helical" evidence="1">
    <location>
        <begin position="39"/>
        <end position="65"/>
    </location>
</feature>
<proteinExistence type="predicted"/>
<name>A0A8D8V8X6_9HEMI</name>
<dbReference type="EMBL" id="HBUF01355072">
    <property type="protein sequence ID" value="CAG6716810.1"/>
    <property type="molecule type" value="Transcribed_RNA"/>
</dbReference>
<evidence type="ECO:0000256" key="1">
    <source>
        <dbReference type="SAM" id="Phobius"/>
    </source>
</evidence>
<accession>A0A8D8V8X6</accession>
<dbReference type="EMBL" id="HBUF01355070">
    <property type="protein sequence ID" value="CAG6716802.1"/>
    <property type="molecule type" value="Transcribed_RNA"/>
</dbReference>
<evidence type="ECO:0000313" key="2">
    <source>
        <dbReference type="EMBL" id="CAG6716802.1"/>
    </source>
</evidence>
<protein>
    <submittedName>
        <fullName evidence="2">Uncharacterized protein</fullName>
    </submittedName>
</protein>
<reference evidence="2" key="1">
    <citation type="submission" date="2021-05" db="EMBL/GenBank/DDBJ databases">
        <authorList>
            <person name="Alioto T."/>
            <person name="Alioto T."/>
            <person name="Gomez Garrido J."/>
        </authorList>
    </citation>
    <scope>NUCLEOTIDE SEQUENCE</scope>
</reference>
<keyword evidence="1" id="KW-1133">Transmembrane helix</keyword>
<dbReference type="AlphaFoldDB" id="A0A8D8V8X6"/>
<dbReference type="EMBL" id="HBUF01355071">
    <property type="protein sequence ID" value="CAG6716806.1"/>
    <property type="molecule type" value="Transcribed_RNA"/>
</dbReference>